<dbReference type="SMART" id="SM00116">
    <property type="entry name" value="CBS"/>
    <property type="match status" value="3"/>
</dbReference>
<feature type="domain" description="CBS" evidence="3">
    <location>
        <begin position="136"/>
        <end position="193"/>
    </location>
</feature>
<gene>
    <name evidence="4" type="ORF">TBCH5v1_0822</name>
</gene>
<dbReference type="Pfam" id="PF00571">
    <property type="entry name" value="CBS"/>
    <property type="match status" value="4"/>
</dbReference>
<dbReference type="InterPro" id="IPR000644">
    <property type="entry name" value="CBS_dom"/>
</dbReference>
<evidence type="ECO:0000256" key="2">
    <source>
        <dbReference type="PROSITE-ProRule" id="PRU00703"/>
    </source>
</evidence>
<dbReference type="InterPro" id="IPR051257">
    <property type="entry name" value="Diverse_CBS-Domain"/>
</dbReference>
<dbReference type="AlphaFoldDB" id="A0A0S1XAJ0"/>
<dbReference type="CDD" id="cd02205">
    <property type="entry name" value="CBS_pair_SF"/>
    <property type="match status" value="1"/>
</dbReference>
<evidence type="ECO:0000313" key="5">
    <source>
        <dbReference type="Proteomes" id="UP000066042"/>
    </source>
</evidence>
<feature type="domain" description="CBS" evidence="3">
    <location>
        <begin position="72"/>
        <end position="132"/>
    </location>
</feature>
<dbReference type="RefSeq" id="WP_056933599.1">
    <property type="nucleotide sequence ID" value="NZ_CP013050.1"/>
</dbReference>
<dbReference type="PANTHER" id="PTHR43080">
    <property type="entry name" value="CBS DOMAIN-CONTAINING PROTEIN CBSX3, MITOCHONDRIAL"/>
    <property type="match status" value="1"/>
</dbReference>
<dbReference type="PANTHER" id="PTHR43080:SF2">
    <property type="entry name" value="CBS DOMAIN-CONTAINING PROTEIN"/>
    <property type="match status" value="1"/>
</dbReference>
<accession>A0A0S1XAJ0</accession>
<dbReference type="EMBL" id="CP013050">
    <property type="protein sequence ID" value="ALM74776.1"/>
    <property type="molecule type" value="Genomic_DNA"/>
</dbReference>
<evidence type="ECO:0000259" key="3">
    <source>
        <dbReference type="PROSITE" id="PS51371"/>
    </source>
</evidence>
<dbReference type="PATRIC" id="fig|55802.8.peg.821"/>
<dbReference type="GO" id="GO:0003938">
    <property type="term" value="F:IMP dehydrogenase activity"/>
    <property type="evidence" value="ECO:0007669"/>
    <property type="project" value="UniProtKB-EC"/>
</dbReference>
<reference evidence="4 5" key="1">
    <citation type="journal article" date="2016" name="Genome Announc.">
        <title>Complete genome sequence of the hyperthermophilic and piezophilic archaeon Thermococcus barophilus Ch5, capable of growth at the expense of hydrogenogenesis from carbon monoxide and formate.</title>
        <authorList>
            <person name="Oger P."/>
            <person name="Sokolova T.G."/>
            <person name="Kozhevnikova D.A."/>
            <person name="Taranov E.A."/>
            <person name="Vannier P."/>
            <person name="Lee H.S."/>
            <person name="Kwon K.K."/>
            <person name="Kang S.G."/>
            <person name="Lee J.H."/>
            <person name="Bonch-Osmolovskaya E.A."/>
            <person name="Lebedinsky A.V."/>
        </authorList>
    </citation>
    <scope>NUCLEOTIDE SEQUENCE [LARGE SCALE GENOMIC DNA]</scope>
    <source>
        <strain evidence="5">Ch5</strain>
    </source>
</reference>
<dbReference type="Proteomes" id="UP000066042">
    <property type="component" value="Chromosome"/>
</dbReference>
<name>A0A0S1XAJ0_THEBA</name>
<organism evidence="4 5">
    <name type="scientific">Thermococcus barophilus</name>
    <dbReference type="NCBI Taxonomy" id="55802"/>
    <lineage>
        <taxon>Archaea</taxon>
        <taxon>Methanobacteriati</taxon>
        <taxon>Methanobacteriota</taxon>
        <taxon>Thermococci</taxon>
        <taxon>Thermococcales</taxon>
        <taxon>Thermococcaceae</taxon>
        <taxon>Thermococcus</taxon>
    </lineage>
</organism>
<dbReference type="SUPFAM" id="SSF54631">
    <property type="entry name" value="CBS-domain pair"/>
    <property type="match status" value="2"/>
</dbReference>
<keyword evidence="4" id="KW-0560">Oxidoreductase</keyword>
<dbReference type="PROSITE" id="PS51371">
    <property type="entry name" value="CBS"/>
    <property type="match status" value="3"/>
</dbReference>
<sequence>MVGILVEEVMTDKFAKIDVNAPLSEAIGIFEKEDPDLILVFDRSTYKGVVTQDLIIKSHLKWDPTKAKVRDVYKPAPVIKPRDDLSHAAKLMIETDLRSLPVGEDKTNIFGVISDLAILDRVIKEEFGKRKVKEFMTTDVITLKPDDTVAKALATMRDHAISRIPIVNEEGKLEGLVTLHDLIIRFIKPRFKAQYGELVGEKIPPFSTQLREVMIRGIITILPDATIREAVATMIDNRIDGLVVVNEENKVVGILTVKDLLLPISRMVEKEAKFYLQLGGDAHILSDFTRERIISDIKKFVDGYADVLGDEGIIYLYIRRFNEKFRGVHLYQARMRVVTDRGTFVATGETWGAIQAVHDALRAIERQILQKVELQRDLRYAKRFLDKLELWR</sequence>
<evidence type="ECO:0000256" key="1">
    <source>
        <dbReference type="ARBA" id="ARBA00023122"/>
    </source>
</evidence>
<dbReference type="EC" id="1.1.1.205" evidence="4"/>
<dbReference type="PIRSF" id="PIRSF036983">
    <property type="entry name" value="UCP_2CBS_MJ1404"/>
    <property type="match status" value="1"/>
</dbReference>
<protein>
    <submittedName>
        <fullName evidence="4">IMP dehydrogenase</fullName>
        <ecNumber evidence="4">1.1.1.205</ecNumber>
    </submittedName>
</protein>
<feature type="domain" description="CBS" evidence="3">
    <location>
        <begin position="214"/>
        <end position="271"/>
    </location>
</feature>
<keyword evidence="1 2" id="KW-0129">CBS domain</keyword>
<evidence type="ECO:0000313" key="4">
    <source>
        <dbReference type="EMBL" id="ALM74776.1"/>
    </source>
</evidence>
<dbReference type="InterPro" id="IPR046342">
    <property type="entry name" value="CBS_dom_sf"/>
</dbReference>
<dbReference type="Gene3D" id="3.10.580.10">
    <property type="entry name" value="CBS-domain"/>
    <property type="match status" value="2"/>
</dbReference>
<dbReference type="GeneID" id="26136100"/>
<dbReference type="InterPro" id="IPR014651">
    <property type="entry name" value="UCP036983_2CBS_MJ1404"/>
</dbReference>
<dbReference type="STRING" id="55802.TBCH5v1_0822"/>
<proteinExistence type="predicted"/>